<comment type="caution">
    <text evidence="1">The sequence shown here is derived from an EMBL/GenBank/DDBJ whole genome shotgun (WGS) entry which is preliminary data.</text>
</comment>
<protein>
    <submittedName>
        <fullName evidence="1">Uncharacterized protein</fullName>
    </submittedName>
</protein>
<dbReference type="Proteomes" id="UP000031565">
    <property type="component" value="Unassembled WGS sequence"/>
</dbReference>
<reference evidence="1 2" key="1">
    <citation type="journal article" date="2015" name="MBio">
        <title>Genome sequence of the Drosophila melanogaster male-killing Spiroplasma strain MSRO endosymbiont.</title>
        <authorList>
            <person name="Paredes J.C."/>
            <person name="Herren J.K."/>
            <person name="Schupfer F."/>
            <person name="Marin R."/>
            <person name="Claverol S."/>
            <person name="Kuo C.H."/>
            <person name="Lemaitre B."/>
            <person name="Beven L."/>
        </authorList>
    </citation>
    <scope>NUCLEOTIDE SEQUENCE [LARGE SCALE GENOMIC DNA]</scope>
    <source>
        <strain evidence="1 2">MSRO</strain>
    </source>
</reference>
<organism evidence="1 2">
    <name type="scientific">Spiroplasma poulsonii</name>
    <dbReference type="NCBI Taxonomy" id="2138"/>
    <lineage>
        <taxon>Bacteria</taxon>
        <taxon>Bacillati</taxon>
        <taxon>Mycoplasmatota</taxon>
        <taxon>Mollicutes</taxon>
        <taxon>Entomoplasmatales</taxon>
        <taxon>Spiroplasmataceae</taxon>
        <taxon>Spiroplasma</taxon>
    </lineage>
</organism>
<proteinExistence type="predicted"/>
<name>A0A2P6FEB2_9MOLU</name>
<keyword evidence="2" id="KW-1185">Reference proteome</keyword>
<sequence>MQKFMALSLRSYFIEISINQIIDPADNNINPNEYLNLWVMKYFQAGFYFQWAKIWIQDLGRTIEKSIAVDFYVFGSLVPRDKDNNPLWSQGPDPVAAAKVKPRLKLDDVMTNMINKVYNIVFGREK</sequence>
<dbReference type="STRING" id="2138.SMSRO_v1c15860"/>
<gene>
    <name evidence="1" type="ORF">SMSRO_SF016600</name>
</gene>
<accession>A0A2P6FEB2</accession>
<evidence type="ECO:0000313" key="1">
    <source>
        <dbReference type="EMBL" id="PQM31806.1"/>
    </source>
</evidence>
<evidence type="ECO:0000313" key="2">
    <source>
        <dbReference type="Proteomes" id="UP000031565"/>
    </source>
</evidence>
<dbReference type="EMBL" id="JTLV02000001">
    <property type="protein sequence ID" value="PQM31806.1"/>
    <property type="molecule type" value="Genomic_DNA"/>
</dbReference>
<dbReference type="AlphaFoldDB" id="A0A2P6FEB2"/>